<feature type="transmembrane region" description="Helical" evidence="1">
    <location>
        <begin position="79"/>
        <end position="99"/>
    </location>
</feature>
<gene>
    <name evidence="4" type="ORF">ICL07_20560</name>
</gene>
<evidence type="ECO:0000256" key="1">
    <source>
        <dbReference type="SAM" id="Phobius"/>
    </source>
</evidence>
<reference evidence="4 5" key="1">
    <citation type="submission" date="2020-09" db="EMBL/GenBank/DDBJ databases">
        <title>Genome sequences of type strains of Chitinophaga qingshengii and Chitinophaga varians.</title>
        <authorList>
            <person name="Kittiwongwattana C."/>
        </authorList>
    </citation>
    <scope>NUCLEOTIDE SEQUENCE [LARGE SCALE GENOMIC DNA]</scope>
    <source>
        <strain evidence="4 5">JCM 30026</strain>
    </source>
</reference>
<dbReference type="Gene3D" id="3.55.50.30">
    <property type="match status" value="1"/>
</dbReference>
<dbReference type="InterPro" id="IPR032508">
    <property type="entry name" value="FecR_C"/>
</dbReference>
<dbReference type="InterPro" id="IPR012373">
    <property type="entry name" value="Ferrdict_sens_TM"/>
</dbReference>
<dbReference type="Gene3D" id="2.60.120.1440">
    <property type="match status" value="1"/>
</dbReference>
<keyword evidence="1" id="KW-0472">Membrane</keyword>
<feature type="domain" description="Protein FecR C-terminal" evidence="3">
    <location>
        <begin position="249"/>
        <end position="317"/>
    </location>
</feature>
<evidence type="ECO:0000259" key="3">
    <source>
        <dbReference type="Pfam" id="PF16344"/>
    </source>
</evidence>
<accession>A0ABR7TQP1</accession>
<keyword evidence="1" id="KW-0812">Transmembrane</keyword>
<evidence type="ECO:0000313" key="5">
    <source>
        <dbReference type="Proteomes" id="UP000659124"/>
    </source>
</evidence>
<name>A0ABR7TQP1_9BACT</name>
<proteinExistence type="predicted"/>
<dbReference type="Pfam" id="PF16344">
    <property type="entry name" value="FecR_C"/>
    <property type="match status" value="1"/>
</dbReference>
<dbReference type="PANTHER" id="PTHR30273">
    <property type="entry name" value="PERIPLASMIC SIGNAL SENSOR AND SIGMA FACTOR ACTIVATOR FECR-RELATED"/>
    <property type="match status" value="1"/>
</dbReference>
<feature type="domain" description="FecR protein" evidence="2">
    <location>
        <begin position="109"/>
        <end position="200"/>
    </location>
</feature>
<comment type="caution">
    <text evidence="4">The sequence shown here is derived from an EMBL/GenBank/DDBJ whole genome shotgun (WGS) entry which is preliminary data.</text>
</comment>
<dbReference type="PANTHER" id="PTHR30273:SF2">
    <property type="entry name" value="PROTEIN FECR"/>
    <property type="match status" value="1"/>
</dbReference>
<dbReference type="Pfam" id="PF04773">
    <property type="entry name" value="FecR"/>
    <property type="match status" value="1"/>
</dbReference>
<keyword evidence="5" id="KW-1185">Reference proteome</keyword>
<evidence type="ECO:0000313" key="4">
    <source>
        <dbReference type="EMBL" id="MBC9932791.1"/>
    </source>
</evidence>
<dbReference type="RefSeq" id="WP_188089927.1">
    <property type="nucleotide sequence ID" value="NZ_JACVFC010000003.1"/>
</dbReference>
<organism evidence="4 5">
    <name type="scientific">Chitinophaga qingshengii</name>
    <dbReference type="NCBI Taxonomy" id="1569794"/>
    <lineage>
        <taxon>Bacteria</taxon>
        <taxon>Pseudomonadati</taxon>
        <taxon>Bacteroidota</taxon>
        <taxon>Chitinophagia</taxon>
        <taxon>Chitinophagales</taxon>
        <taxon>Chitinophagaceae</taxon>
        <taxon>Chitinophaga</taxon>
    </lineage>
</organism>
<dbReference type="EMBL" id="JACVFC010000003">
    <property type="protein sequence ID" value="MBC9932791.1"/>
    <property type="molecule type" value="Genomic_DNA"/>
</dbReference>
<sequence length="325" mass="36221">MDEHAIKILFSKVLQQTASEEEKRKLALYLRDHDIANTAEELLPFEEWEAAMGGPLPKALRTGIPARILPVRKFYRKSLWYAAAVAVLLVTGLLMLRVYRLDKAGRMLYTTSRTTGKQIRLPDGSTVYLNADSRVQFSEDAHERSVVLHGEAFFDIVQQASKPFVVKSGNVQTTVLGTSFNIKAYPDENSISVAVKTGKVSVSARYPVLKKDSTIFLEAGQQAVYGNRDHLFALSPVDTAAICGWQENRFVFEDACLGDICKTLGRQYGVQFQLKDPALSRCIYSTTFNQLTLAEALEKLTLLGDLQFELQGKTVIVKGEPCHPL</sequence>
<evidence type="ECO:0000259" key="2">
    <source>
        <dbReference type="Pfam" id="PF04773"/>
    </source>
</evidence>
<dbReference type="InterPro" id="IPR006860">
    <property type="entry name" value="FecR"/>
</dbReference>
<dbReference type="Proteomes" id="UP000659124">
    <property type="component" value="Unassembled WGS sequence"/>
</dbReference>
<dbReference type="PIRSF" id="PIRSF018266">
    <property type="entry name" value="FecR"/>
    <property type="match status" value="1"/>
</dbReference>
<protein>
    <submittedName>
        <fullName evidence="4">FecR domain-containing protein</fullName>
    </submittedName>
</protein>
<keyword evidence="1" id="KW-1133">Transmembrane helix</keyword>